<feature type="transmembrane region" description="Helical" evidence="8">
    <location>
        <begin position="192"/>
        <end position="210"/>
    </location>
</feature>
<feature type="transmembrane region" description="Helical" evidence="8">
    <location>
        <begin position="382"/>
        <end position="404"/>
    </location>
</feature>
<keyword evidence="6 8" id="KW-1133">Transmembrane helix</keyword>
<dbReference type="GO" id="GO:0098554">
    <property type="term" value="C:cytoplasmic side of endoplasmic reticulum membrane"/>
    <property type="evidence" value="ECO:0007669"/>
    <property type="project" value="TreeGrafter"/>
</dbReference>
<accession>A0A8S1R3E9</accession>
<comment type="caution">
    <text evidence="9">The sequence shown here is derived from an EMBL/GenBank/DDBJ whole genome shotgun (WGS) entry which is preliminary data.</text>
</comment>
<evidence type="ECO:0000256" key="8">
    <source>
        <dbReference type="SAM" id="Phobius"/>
    </source>
</evidence>
<keyword evidence="4" id="KW-0378">Hydrolase</keyword>
<comment type="similarity">
    <text evidence="2">Belongs to the peptidase A22B family.</text>
</comment>
<dbReference type="InterPro" id="IPR006639">
    <property type="entry name" value="Preselin/SPP"/>
</dbReference>
<dbReference type="GO" id="GO:0033619">
    <property type="term" value="P:membrane protein proteolysis"/>
    <property type="evidence" value="ECO:0007669"/>
    <property type="project" value="TreeGrafter"/>
</dbReference>
<dbReference type="SMART" id="SM00730">
    <property type="entry name" value="PSN"/>
    <property type="match status" value="1"/>
</dbReference>
<sequence>MIIIFFFLYSVQSYTFVIHGENTTLIEQDSILSSKFSEVYPIQTQCQPIRLYIVGSTQNGSQFILKNNNETDLHFKFNIKSIDKEIINIHYKQSQEKITIQPNDSYEFHVKYICLKSIQDKTWTTIEIMYQINERQHTLYYYKLCEASDTFFHPLVILLFSSLIIILSGSIYGIKEQQMFGGPQTEAYGPKAAIIFIFVSSILLISLYKFQSFASSFTYIIIMFTAFISIETILLDFQNEYLYSNNVKFLISTIISGVIIVIYHYNKTWIFNNILAVSIILFSFRILKLDSLKTGTIFMLLALLYDLFWLFVSPSIFGQPVIQNITTTLELPIKLLSPSLIKNCNTPYQQCSILGIGDILIVGLIIKYILKFQIISGENSLLFCSSILGYGIGLSSYFILMHYYHIQYPALFYVIPTTLVSIIVPSLFKSLFLRIWNGAFAIKLVEEQELEMI</sequence>
<dbReference type="Proteomes" id="UP000692954">
    <property type="component" value="Unassembled WGS sequence"/>
</dbReference>
<evidence type="ECO:0000256" key="6">
    <source>
        <dbReference type="ARBA" id="ARBA00022989"/>
    </source>
</evidence>
<name>A0A8S1R3E9_9CILI</name>
<feature type="transmembrane region" description="Helical" evidence="8">
    <location>
        <begin position="269"/>
        <end position="287"/>
    </location>
</feature>
<keyword evidence="10" id="KW-1185">Reference proteome</keyword>
<feature type="transmembrane region" description="Helical" evidence="8">
    <location>
        <begin position="151"/>
        <end position="172"/>
    </location>
</feature>
<evidence type="ECO:0000256" key="3">
    <source>
        <dbReference type="ARBA" id="ARBA00022692"/>
    </source>
</evidence>
<feature type="transmembrane region" description="Helical" evidence="8">
    <location>
        <begin position="347"/>
        <end position="370"/>
    </location>
</feature>
<evidence type="ECO:0000256" key="5">
    <source>
        <dbReference type="ARBA" id="ARBA00022824"/>
    </source>
</evidence>
<feature type="transmembrane region" description="Helical" evidence="8">
    <location>
        <begin position="294"/>
        <end position="312"/>
    </location>
</feature>
<dbReference type="InterPro" id="IPR007369">
    <property type="entry name" value="Peptidase_A22B_SPP"/>
</dbReference>
<reference evidence="9" key="1">
    <citation type="submission" date="2021-01" db="EMBL/GenBank/DDBJ databases">
        <authorList>
            <consortium name="Genoscope - CEA"/>
            <person name="William W."/>
        </authorList>
    </citation>
    <scope>NUCLEOTIDE SEQUENCE</scope>
</reference>
<evidence type="ECO:0000256" key="2">
    <source>
        <dbReference type="ARBA" id="ARBA00006859"/>
    </source>
</evidence>
<keyword evidence="3 8" id="KW-0812">Transmembrane</keyword>
<keyword evidence="5" id="KW-0256">Endoplasmic reticulum</keyword>
<evidence type="ECO:0008006" key="11">
    <source>
        <dbReference type="Google" id="ProtNLM"/>
    </source>
</evidence>
<dbReference type="PANTHER" id="PTHR12174">
    <property type="entry name" value="SIGNAL PEPTIDE PEPTIDASE"/>
    <property type="match status" value="1"/>
</dbReference>
<evidence type="ECO:0000313" key="10">
    <source>
        <dbReference type="Proteomes" id="UP000692954"/>
    </source>
</evidence>
<evidence type="ECO:0000256" key="4">
    <source>
        <dbReference type="ARBA" id="ARBA00022801"/>
    </source>
</evidence>
<organism evidence="9 10">
    <name type="scientific">Paramecium sonneborni</name>
    <dbReference type="NCBI Taxonomy" id="65129"/>
    <lineage>
        <taxon>Eukaryota</taxon>
        <taxon>Sar</taxon>
        <taxon>Alveolata</taxon>
        <taxon>Ciliophora</taxon>
        <taxon>Intramacronucleata</taxon>
        <taxon>Oligohymenophorea</taxon>
        <taxon>Peniculida</taxon>
        <taxon>Parameciidae</taxon>
        <taxon>Paramecium</taxon>
    </lineage>
</organism>
<feature type="transmembrane region" description="Helical" evidence="8">
    <location>
        <begin position="410"/>
        <end position="428"/>
    </location>
</feature>
<protein>
    <recommendedName>
        <fullName evidence="11">Signal peptide peptidase family protein</fullName>
    </recommendedName>
</protein>
<dbReference type="GO" id="GO:0042500">
    <property type="term" value="F:aspartic endopeptidase activity, intramembrane cleaving"/>
    <property type="evidence" value="ECO:0007669"/>
    <property type="project" value="InterPro"/>
</dbReference>
<dbReference type="Pfam" id="PF04258">
    <property type="entry name" value="Peptidase_A22B"/>
    <property type="match status" value="1"/>
</dbReference>
<evidence type="ECO:0000256" key="1">
    <source>
        <dbReference type="ARBA" id="ARBA00004477"/>
    </source>
</evidence>
<dbReference type="OrthoDB" id="303574at2759"/>
<gene>
    <name evidence="9" type="ORF">PSON_ATCC_30995.1.T1340159</name>
</gene>
<keyword evidence="7 8" id="KW-0472">Membrane</keyword>
<feature type="transmembrane region" description="Helical" evidence="8">
    <location>
        <begin position="247"/>
        <end position="263"/>
    </location>
</feature>
<dbReference type="GO" id="GO:0006465">
    <property type="term" value="P:signal peptide processing"/>
    <property type="evidence" value="ECO:0007669"/>
    <property type="project" value="TreeGrafter"/>
</dbReference>
<evidence type="ECO:0000256" key="7">
    <source>
        <dbReference type="ARBA" id="ARBA00023136"/>
    </source>
</evidence>
<proteinExistence type="inferred from homology"/>
<evidence type="ECO:0000313" key="9">
    <source>
        <dbReference type="EMBL" id="CAD8121857.1"/>
    </source>
</evidence>
<comment type="subcellular location">
    <subcellularLocation>
        <location evidence="1">Endoplasmic reticulum membrane</location>
        <topology evidence="1">Multi-pass membrane protein</topology>
    </subcellularLocation>
</comment>
<dbReference type="EMBL" id="CAJJDN010000134">
    <property type="protein sequence ID" value="CAD8121857.1"/>
    <property type="molecule type" value="Genomic_DNA"/>
</dbReference>
<dbReference type="AlphaFoldDB" id="A0A8S1R3E9"/>
<dbReference type="PANTHER" id="PTHR12174:SF23">
    <property type="entry name" value="MINOR HISTOCOMPATIBILITY ANTIGEN H13"/>
    <property type="match status" value="1"/>
</dbReference>
<dbReference type="GO" id="GO:0098553">
    <property type="term" value="C:lumenal side of endoplasmic reticulum membrane"/>
    <property type="evidence" value="ECO:0007669"/>
    <property type="project" value="TreeGrafter"/>
</dbReference>
<feature type="transmembrane region" description="Helical" evidence="8">
    <location>
        <begin position="216"/>
        <end position="235"/>
    </location>
</feature>